<gene>
    <name evidence="2" type="ORF">CEUSTIGMA_g12324.t1</name>
</gene>
<dbReference type="EMBL" id="BEGY01000140">
    <property type="protein sequence ID" value="GAX84903.1"/>
    <property type="molecule type" value="Genomic_DNA"/>
</dbReference>
<keyword evidence="3" id="KW-1185">Reference proteome</keyword>
<feature type="region of interest" description="Disordered" evidence="1">
    <location>
        <begin position="42"/>
        <end position="61"/>
    </location>
</feature>
<reference evidence="2 3" key="1">
    <citation type="submission" date="2017-08" db="EMBL/GenBank/DDBJ databases">
        <title>Acidophilic green algal genome provides insights into adaptation to an acidic environment.</title>
        <authorList>
            <person name="Hirooka S."/>
            <person name="Hirose Y."/>
            <person name="Kanesaki Y."/>
            <person name="Higuchi S."/>
            <person name="Fujiwara T."/>
            <person name="Onuma R."/>
            <person name="Era A."/>
            <person name="Ohbayashi R."/>
            <person name="Uzuka A."/>
            <person name="Nozaki H."/>
            <person name="Yoshikawa H."/>
            <person name="Miyagishima S.Y."/>
        </authorList>
    </citation>
    <scope>NUCLEOTIDE SEQUENCE [LARGE SCALE GENOMIC DNA]</scope>
    <source>
        <strain evidence="2 3">NIES-2499</strain>
    </source>
</reference>
<evidence type="ECO:0000313" key="3">
    <source>
        <dbReference type="Proteomes" id="UP000232323"/>
    </source>
</evidence>
<feature type="compositionally biased region" description="Low complexity" evidence="1">
    <location>
        <begin position="243"/>
        <end position="253"/>
    </location>
</feature>
<feature type="region of interest" description="Disordered" evidence="1">
    <location>
        <begin position="237"/>
        <end position="278"/>
    </location>
</feature>
<protein>
    <submittedName>
        <fullName evidence="2">Uncharacterized protein</fullName>
    </submittedName>
</protein>
<accession>A0A250XPH6</accession>
<evidence type="ECO:0000256" key="1">
    <source>
        <dbReference type="SAM" id="MobiDB-lite"/>
    </source>
</evidence>
<sequence length="804" mass="86859">MIIVEIEKDVGQWQRTIVEAEALKRLLSVSQYVDVPWLNSESTSKAEEENQPAPPASCSDLRRPMDMFAATYEKFLKSLMEIKAIKEAQKFGTTSGKAPSSGLFMHLLSSPLLSCTSGQSTWASDRQPSQASGQLLLSPHSVAAAATNKNSTQQQMAAQTVRPSKFTATAGINRALPASTCRKHLYSLQRRDLSSLKAVLNRTSYGSSARKNTGKTWLKQPPPLLLAGFSSAADNYRARSKSRSSGARTSVSAEGAKHLKRRNGSGALTSSSAASGSLKLKKQRKAAAAAAGGLLSNIHMTTAAQEPLLGMGSFHQKDSSMVPGQHRLLLKHPNFLLTEASESIRDPAAHHLPTTQKQDHEVQQDNADSKSSRYLHSFALNETLHPEVPAGEYSQATLSAASHSSLLFTSQPQHLPGPSSIIPSRNSSHFGSFNPMHLQPLGGSFPYQTHGIMSMWPHMSIPDLNAAHVPLCFNQASMANPYPHNLPFSMDMAFGGSGMMSSFGMHPFSPQPLHFNPMVAASAAAFHDLSCATSAFGQSTRMLNGASNTTTLNPADLETMMASGMPPITPTTPATTPQMLLSKLALQAPYWVVMLDYVAGANTVQSKGLTYEAERMKAYRLPMTKSAVARYYGQTVHSSAELVALMRGGQLQEQTLIAGVSGPTVPRLPLPSVHMRPMQTRKELSVAAQYAADSCLNLLASTGPNVQWTCVMSYDRWGGWRTAGQRLSAERMLDMLLEGHIDEYTPVVCTEAHLPFGTWLPTALLLPLGALVHMQDGVGARYQALSLKQSRLISEDEGLAVQTP</sequence>
<feature type="compositionally biased region" description="Basic and acidic residues" evidence="1">
    <location>
        <begin position="357"/>
        <end position="371"/>
    </location>
</feature>
<evidence type="ECO:0000313" key="2">
    <source>
        <dbReference type="EMBL" id="GAX84903.1"/>
    </source>
</evidence>
<dbReference type="AlphaFoldDB" id="A0A250XPH6"/>
<feature type="compositionally biased region" description="Low complexity" evidence="1">
    <location>
        <begin position="264"/>
        <end position="278"/>
    </location>
</feature>
<proteinExistence type="predicted"/>
<comment type="caution">
    <text evidence="2">The sequence shown here is derived from an EMBL/GenBank/DDBJ whole genome shotgun (WGS) entry which is preliminary data.</text>
</comment>
<name>A0A250XPH6_9CHLO</name>
<organism evidence="2 3">
    <name type="scientific">Chlamydomonas eustigma</name>
    <dbReference type="NCBI Taxonomy" id="1157962"/>
    <lineage>
        <taxon>Eukaryota</taxon>
        <taxon>Viridiplantae</taxon>
        <taxon>Chlorophyta</taxon>
        <taxon>core chlorophytes</taxon>
        <taxon>Chlorophyceae</taxon>
        <taxon>CS clade</taxon>
        <taxon>Chlamydomonadales</taxon>
        <taxon>Chlamydomonadaceae</taxon>
        <taxon>Chlamydomonas</taxon>
    </lineage>
</organism>
<feature type="region of interest" description="Disordered" evidence="1">
    <location>
        <begin position="352"/>
        <end position="371"/>
    </location>
</feature>
<dbReference type="Proteomes" id="UP000232323">
    <property type="component" value="Unassembled WGS sequence"/>
</dbReference>